<evidence type="ECO:0000256" key="1">
    <source>
        <dbReference type="ARBA" id="ARBA00012528"/>
    </source>
</evidence>
<dbReference type="SMART" id="SM00267">
    <property type="entry name" value="GGDEF"/>
    <property type="match status" value="1"/>
</dbReference>
<dbReference type="PANTHER" id="PTHR45138:SF9">
    <property type="entry name" value="DIGUANYLATE CYCLASE DGCM-RELATED"/>
    <property type="match status" value="1"/>
</dbReference>
<dbReference type="Pfam" id="PF00990">
    <property type="entry name" value="GGDEF"/>
    <property type="match status" value="1"/>
</dbReference>
<dbReference type="CDD" id="cd00156">
    <property type="entry name" value="REC"/>
    <property type="match status" value="1"/>
</dbReference>
<dbReference type="FunFam" id="3.30.70.270:FF:000001">
    <property type="entry name" value="Diguanylate cyclase domain protein"/>
    <property type="match status" value="1"/>
</dbReference>
<accession>A0A7C4EU66</accession>
<dbReference type="PROSITE" id="PS50887">
    <property type="entry name" value="GGDEF"/>
    <property type="match status" value="1"/>
</dbReference>
<gene>
    <name evidence="7" type="ORF">ENV54_12500</name>
</gene>
<dbReference type="InterPro" id="IPR000160">
    <property type="entry name" value="GGDEF_dom"/>
</dbReference>
<dbReference type="PANTHER" id="PTHR45138">
    <property type="entry name" value="REGULATORY COMPONENTS OF SENSORY TRANSDUCTION SYSTEM"/>
    <property type="match status" value="1"/>
</dbReference>
<name>A0A7C4EU66_9BACT</name>
<dbReference type="InterPro" id="IPR029787">
    <property type="entry name" value="Nucleotide_cyclase"/>
</dbReference>
<dbReference type="PROSITE" id="PS50110">
    <property type="entry name" value="RESPONSE_REGULATORY"/>
    <property type="match status" value="1"/>
</dbReference>
<dbReference type="InterPro" id="IPR043128">
    <property type="entry name" value="Rev_trsase/Diguanyl_cyclase"/>
</dbReference>
<dbReference type="AlphaFoldDB" id="A0A7C4EU66"/>
<feature type="domain" description="GGDEF" evidence="6">
    <location>
        <begin position="204"/>
        <end position="339"/>
    </location>
</feature>
<dbReference type="GO" id="GO:0000160">
    <property type="term" value="P:phosphorelay signal transduction system"/>
    <property type="evidence" value="ECO:0007669"/>
    <property type="project" value="InterPro"/>
</dbReference>
<dbReference type="InterPro" id="IPR050469">
    <property type="entry name" value="Diguanylate_Cyclase"/>
</dbReference>
<evidence type="ECO:0000256" key="3">
    <source>
        <dbReference type="PROSITE-ProRule" id="PRU00169"/>
    </source>
</evidence>
<reference evidence="7" key="1">
    <citation type="journal article" date="2020" name="mSystems">
        <title>Genome- and Community-Level Interaction Insights into Carbon Utilization and Element Cycling Functions of Hydrothermarchaeota in Hydrothermal Sediment.</title>
        <authorList>
            <person name="Zhou Z."/>
            <person name="Liu Y."/>
            <person name="Xu W."/>
            <person name="Pan J."/>
            <person name="Luo Z.H."/>
            <person name="Li M."/>
        </authorList>
    </citation>
    <scope>NUCLEOTIDE SEQUENCE [LARGE SCALE GENOMIC DNA]</scope>
    <source>
        <strain evidence="7">SpSt-769</strain>
    </source>
</reference>
<feature type="compositionally biased region" description="Basic and acidic residues" evidence="4">
    <location>
        <begin position="26"/>
        <end position="35"/>
    </location>
</feature>
<dbReference type="GO" id="GO:0052621">
    <property type="term" value="F:diguanylate cyclase activity"/>
    <property type="evidence" value="ECO:0007669"/>
    <property type="project" value="UniProtKB-EC"/>
</dbReference>
<evidence type="ECO:0000259" key="6">
    <source>
        <dbReference type="PROSITE" id="PS50887"/>
    </source>
</evidence>
<dbReference type="GO" id="GO:0043709">
    <property type="term" value="P:cell adhesion involved in single-species biofilm formation"/>
    <property type="evidence" value="ECO:0007669"/>
    <property type="project" value="TreeGrafter"/>
</dbReference>
<dbReference type="EC" id="2.7.7.65" evidence="1"/>
<dbReference type="InterPro" id="IPR011006">
    <property type="entry name" value="CheY-like_superfamily"/>
</dbReference>
<feature type="modified residue" description="4-aspartylphosphate" evidence="3">
    <location>
        <position position="90"/>
    </location>
</feature>
<dbReference type="SUPFAM" id="SSF55073">
    <property type="entry name" value="Nucleotide cyclase"/>
    <property type="match status" value="1"/>
</dbReference>
<dbReference type="Gene3D" id="3.40.50.2300">
    <property type="match status" value="1"/>
</dbReference>
<feature type="region of interest" description="Disordered" evidence="4">
    <location>
        <begin position="1"/>
        <end position="40"/>
    </location>
</feature>
<feature type="domain" description="Response regulatory" evidence="5">
    <location>
        <begin position="41"/>
        <end position="155"/>
    </location>
</feature>
<comment type="catalytic activity">
    <reaction evidence="2">
        <text>2 GTP = 3',3'-c-di-GMP + 2 diphosphate</text>
        <dbReference type="Rhea" id="RHEA:24898"/>
        <dbReference type="ChEBI" id="CHEBI:33019"/>
        <dbReference type="ChEBI" id="CHEBI:37565"/>
        <dbReference type="ChEBI" id="CHEBI:58805"/>
        <dbReference type="EC" id="2.7.7.65"/>
    </reaction>
</comment>
<dbReference type="EMBL" id="DTGT01000406">
    <property type="protein sequence ID" value="HGH62105.1"/>
    <property type="molecule type" value="Genomic_DNA"/>
</dbReference>
<dbReference type="GO" id="GO:0005886">
    <property type="term" value="C:plasma membrane"/>
    <property type="evidence" value="ECO:0007669"/>
    <property type="project" value="TreeGrafter"/>
</dbReference>
<keyword evidence="3" id="KW-0597">Phosphoprotein</keyword>
<dbReference type="Pfam" id="PF00072">
    <property type="entry name" value="Response_reg"/>
    <property type="match status" value="1"/>
</dbReference>
<dbReference type="GO" id="GO:1902201">
    <property type="term" value="P:negative regulation of bacterial-type flagellum-dependent cell motility"/>
    <property type="evidence" value="ECO:0007669"/>
    <property type="project" value="TreeGrafter"/>
</dbReference>
<protein>
    <recommendedName>
        <fullName evidence="1">diguanylate cyclase</fullName>
        <ecNumber evidence="1">2.7.7.65</ecNumber>
    </recommendedName>
</protein>
<dbReference type="CDD" id="cd01949">
    <property type="entry name" value="GGDEF"/>
    <property type="match status" value="1"/>
</dbReference>
<organism evidence="7">
    <name type="scientific">Desulfomonile tiedjei</name>
    <dbReference type="NCBI Taxonomy" id="2358"/>
    <lineage>
        <taxon>Bacteria</taxon>
        <taxon>Pseudomonadati</taxon>
        <taxon>Thermodesulfobacteriota</taxon>
        <taxon>Desulfomonilia</taxon>
        <taxon>Desulfomonilales</taxon>
        <taxon>Desulfomonilaceae</taxon>
        <taxon>Desulfomonile</taxon>
    </lineage>
</organism>
<evidence type="ECO:0000256" key="4">
    <source>
        <dbReference type="SAM" id="MobiDB-lite"/>
    </source>
</evidence>
<dbReference type="SMART" id="SM00448">
    <property type="entry name" value="REC"/>
    <property type="match status" value="1"/>
</dbReference>
<sequence length="342" mass="37878">MVPKDVNTSNATEETPERASLTQLEVDPRSEDSETKPSAPRVLVVDDDPLVRDIIVESIQGVGYTVDWSGNGLEALEKNLAQPYDLIVTDMLMPGLDGLSLIKHLNIQGSSSDVIVITGYGSIENAVECMKAGALDYLIKPFTIEQIQMAARKAIELRELKLRAKERDLYRQLSYEDPLTGIYNRRFFDEALKLELVKAGRHKTGVLLFMIDIDYFKTYNDLMGHVHGDEALLKVAMILKGTCRGYDIVSRYGGEEFAIIFPGALKTEASVLATRIMEAVQNEHIVGADKMPFGCLTVSIGAAGFPDDATNHEDLIRCADSALYAAKRAGRNTFRVYRSKPL</sequence>
<dbReference type="InterPro" id="IPR001789">
    <property type="entry name" value="Sig_transdc_resp-reg_receiver"/>
</dbReference>
<dbReference type="SUPFAM" id="SSF52172">
    <property type="entry name" value="CheY-like"/>
    <property type="match status" value="1"/>
</dbReference>
<evidence type="ECO:0000256" key="2">
    <source>
        <dbReference type="ARBA" id="ARBA00034247"/>
    </source>
</evidence>
<comment type="caution">
    <text evidence="7">The sequence shown here is derived from an EMBL/GenBank/DDBJ whole genome shotgun (WGS) entry which is preliminary data.</text>
</comment>
<dbReference type="Gene3D" id="3.30.70.270">
    <property type="match status" value="1"/>
</dbReference>
<evidence type="ECO:0000313" key="7">
    <source>
        <dbReference type="EMBL" id="HGH62105.1"/>
    </source>
</evidence>
<feature type="compositionally biased region" description="Polar residues" evidence="4">
    <location>
        <begin position="1"/>
        <end position="13"/>
    </location>
</feature>
<evidence type="ECO:0000259" key="5">
    <source>
        <dbReference type="PROSITE" id="PS50110"/>
    </source>
</evidence>
<dbReference type="NCBIfam" id="TIGR00254">
    <property type="entry name" value="GGDEF"/>
    <property type="match status" value="1"/>
</dbReference>
<proteinExistence type="predicted"/>